<dbReference type="PANTHER" id="PTHR19446">
    <property type="entry name" value="REVERSE TRANSCRIPTASES"/>
    <property type="match status" value="1"/>
</dbReference>
<protein>
    <recommendedName>
        <fullName evidence="1">Reverse transcriptase domain-containing protein</fullName>
    </recommendedName>
</protein>
<reference evidence="2" key="1">
    <citation type="journal article" date="2023" name="Plant J.">
        <title>Genome sequences and population genomics provide insights into the demographic history, inbreeding, and mutation load of two 'living fossil' tree species of Dipteronia.</title>
        <authorList>
            <person name="Feng Y."/>
            <person name="Comes H.P."/>
            <person name="Chen J."/>
            <person name="Zhu S."/>
            <person name="Lu R."/>
            <person name="Zhang X."/>
            <person name="Li P."/>
            <person name="Qiu J."/>
            <person name="Olsen K.M."/>
            <person name="Qiu Y."/>
        </authorList>
    </citation>
    <scope>NUCLEOTIDE SEQUENCE</scope>
    <source>
        <strain evidence="2">KIB01</strain>
    </source>
</reference>
<dbReference type="EMBL" id="JANJYI010000001">
    <property type="protein sequence ID" value="KAK2661751.1"/>
    <property type="molecule type" value="Genomic_DNA"/>
</dbReference>
<proteinExistence type="predicted"/>
<organism evidence="2 3">
    <name type="scientific">Dipteronia dyeriana</name>
    <dbReference type="NCBI Taxonomy" id="168575"/>
    <lineage>
        <taxon>Eukaryota</taxon>
        <taxon>Viridiplantae</taxon>
        <taxon>Streptophyta</taxon>
        <taxon>Embryophyta</taxon>
        <taxon>Tracheophyta</taxon>
        <taxon>Spermatophyta</taxon>
        <taxon>Magnoliopsida</taxon>
        <taxon>eudicotyledons</taxon>
        <taxon>Gunneridae</taxon>
        <taxon>Pentapetalae</taxon>
        <taxon>rosids</taxon>
        <taxon>malvids</taxon>
        <taxon>Sapindales</taxon>
        <taxon>Sapindaceae</taxon>
        <taxon>Hippocastanoideae</taxon>
        <taxon>Acereae</taxon>
        <taxon>Dipteronia</taxon>
    </lineage>
</organism>
<accession>A0AAE0CSF7</accession>
<keyword evidence="3" id="KW-1185">Reference proteome</keyword>
<evidence type="ECO:0000313" key="3">
    <source>
        <dbReference type="Proteomes" id="UP001280121"/>
    </source>
</evidence>
<sequence>MYKVVAKFLANRIKKVMESIIGETQKAFIKNRQILDNFTIAEEMIYKRRKSEEHGIIVKLDFEKAYDSMDHKFLKDMMEGMRFGSKWSQWIEEYTSSPSISVLVNGSPTPQFG</sequence>
<dbReference type="AlphaFoldDB" id="A0AAE0CSF7"/>
<feature type="domain" description="Reverse transcriptase" evidence="1">
    <location>
        <begin position="2"/>
        <end position="99"/>
    </location>
</feature>
<gene>
    <name evidence="2" type="ORF">Ddye_000325</name>
</gene>
<name>A0AAE0CSF7_9ROSI</name>
<evidence type="ECO:0000313" key="2">
    <source>
        <dbReference type="EMBL" id="KAK2661751.1"/>
    </source>
</evidence>
<dbReference type="InterPro" id="IPR000477">
    <property type="entry name" value="RT_dom"/>
</dbReference>
<dbReference type="Proteomes" id="UP001280121">
    <property type="component" value="Unassembled WGS sequence"/>
</dbReference>
<dbReference type="Pfam" id="PF00078">
    <property type="entry name" value="RVT_1"/>
    <property type="match status" value="1"/>
</dbReference>
<evidence type="ECO:0000259" key="1">
    <source>
        <dbReference type="Pfam" id="PF00078"/>
    </source>
</evidence>
<comment type="caution">
    <text evidence="2">The sequence shown here is derived from an EMBL/GenBank/DDBJ whole genome shotgun (WGS) entry which is preliminary data.</text>
</comment>